<name>A0A9D1JWR1_9PROT</name>
<dbReference type="SUPFAM" id="SSF101756">
    <property type="entry name" value="Hypothetical protein YgiW"/>
    <property type="match status" value="1"/>
</dbReference>
<feature type="signal peptide" evidence="2">
    <location>
        <begin position="1"/>
        <end position="20"/>
    </location>
</feature>
<dbReference type="Gene3D" id="2.40.50.200">
    <property type="entry name" value="Bacterial OB-fold"/>
    <property type="match status" value="1"/>
</dbReference>
<accession>A0A9D1JWR1</accession>
<dbReference type="PANTHER" id="PTHR36571:SF1">
    <property type="entry name" value="PROTEIN YGIW"/>
    <property type="match status" value="1"/>
</dbReference>
<dbReference type="EMBL" id="DVJI01000009">
    <property type="protein sequence ID" value="HIS70780.1"/>
    <property type="molecule type" value="Genomic_DNA"/>
</dbReference>
<dbReference type="Pfam" id="PF04076">
    <property type="entry name" value="BOF"/>
    <property type="match status" value="1"/>
</dbReference>
<dbReference type="InterPro" id="IPR036700">
    <property type="entry name" value="BOBF_sf"/>
</dbReference>
<proteinExistence type="predicted"/>
<evidence type="ECO:0000313" key="4">
    <source>
        <dbReference type="Proteomes" id="UP000886742"/>
    </source>
</evidence>
<evidence type="ECO:0000256" key="2">
    <source>
        <dbReference type="SAM" id="SignalP"/>
    </source>
</evidence>
<evidence type="ECO:0000313" key="3">
    <source>
        <dbReference type="EMBL" id="HIS70780.1"/>
    </source>
</evidence>
<dbReference type="Proteomes" id="UP000886742">
    <property type="component" value="Unassembled WGS sequence"/>
</dbReference>
<dbReference type="PANTHER" id="PTHR36571">
    <property type="entry name" value="PROTEIN YGIW"/>
    <property type="match status" value="1"/>
</dbReference>
<organism evidence="3 4">
    <name type="scientific">Candidatus Enterousia intestinigallinarum</name>
    <dbReference type="NCBI Taxonomy" id="2840790"/>
    <lineage>
        <taxon>Bacteria</taxon>
        <taxon>Pseudomonadati</taxon>
        <taxon>Pseudomonadota</taxon>
        <taxon>Alphaproteobacteria</taxon>
        <taxon>Candidatus Enterousia</taxon>
    </lineage>
</organism>
<reference evidence="3" key="1">
    <citation type="submission" date="2020-10" db="EMBL/GenBank/DDBJ databases">
        <authorList>
            <person name="Gilroy R."/>
        </authorList>
    </citation>
    <scope>NUCLEOTIDE SEQUENCE</scope>
    <source>
        <strain evidence="3">ChiGjej3B3-5194</strain>
    </source>
</reference>
<dbReference type="NCBIfam" id="NF033674">
    <property type="entry name" value="stress_OB_fold"/>
    <property type="match status" value="1"/>
</dbReference>
<sequence length="126" mass="13563">MKKISIMAAVCALITGAASADFQPNTPQQAAPAGGGFVGGTETIVTVKQVKEMRDDVPVIVQGNIVQRMGDEKYLFEDATGSVTVEIDHKDWRGQTVTPSDTVKLYGEVDAGIFKTEIDVDYVEKL</sequence>
<evidence type="ECO:0000256" key="1">
    <source>
        <dbReference type="ARBA" id="ARBA00022729"/>
    </source>
</evidence>
<dbReference type="AlphaFoldDB" id="A0A9D1JWR1"/>
<keyword evidence="1 2" id="KW-0732">Signal</keyword>
<reference evidence="3" key="2">
    <citation type="journal article" date="2021" name="PeerJ">
        <title>Extensive microbial diversity within the chicken gut microbiome revealed by metagenomics and culture.</title>
        <authorList>
            <person name="Gilroy R."/>
            <person name="Ravi A."/>
            <person name="Getino M."/>
            <person name="Pursley I."/>
            <person name="Horton D.L."/>
            <person name="Alikhan N.F."/>
            <person name="Baker D."/>
            <person name="Gharbi K."/>
            <person name="Hall N."/>
            <person name="Watson M."/>
            <person name="Adriaenssens E.M."/>
            <person name="Foster-Nyarko E."/>
            <person name="Jarju S."/>
            <person name="Secka A."/>
            <person name="Antonio M."/>
            <person name="Oren A."/>
            <person name="Chaudhuri R.R."/>
            <person name="La Ragione R."/>
            <person name="Hildebrand F."/>
            <person name="Pallen M.J."/>
        </authorList>
    </citation>
    <scope>NUCLEOTIDE SEQUENCE</scope>
    <source>
        <strain evidence="3">ChiGjej3B3-5194</strain>
    </source>
</reference>
<gene>
    <name evidence="3" type="ORF">IAD02_02200</name>
</gene>
<comment type="caution">
    <text evidence="3">The sequence shown here is derived from an EMBL/GenBank/DDBJ whole genome shotgun (WGS) entry which is preliminary data.</text>
</comment>
<feature type="chain" id="PRO_5039522925" evidence="2">
    <location>
        <begin position="21"/>
        <end position="126"/>
    </location>
</feature>
<dbReference type="InterPro" id="IPR005220">
    <property type="entry name" value="CarO-like"/>
</dbReference>
<protein>
    <submittedName>
        <fullName evidence="3">YgiW/YdeI family stress tolerance OB fold protein</fullName>
    </submittedName>
</protein>